<organism evidence="1 2">
    <name type="scientific">Funneliformis geosporum</name>
    <dbReference type="NCBI Taxonomy" id="1117311"/>
    <lineage>
        <taxon>Eukaryota</taxon>
        <taxon>Fungi</taxon>
        <taxon>Fungi incertae sedis</taxon>
        <taxon>Mucoromycota</taxon>
        <taxon>Glomeromycotina</taxon>
        <taxon>Glomeromycetes</taxon>
        <taxon>Glomerales</taxon>
        <taxon>Glomeraceae</taxon>
        <taxon>Funneliformis</taxon>
    </lineage>
</organism>
<accession>A0A9W4X9D2</accession>
<sequence length="50" mass="5421">AEEASLRLWKTPINDILVRVVSIAYLSIPLTSTRIPGSINITANLIATSK</sequence>
<protein>
    <submittedName>
        <fullName evidence="1">10666_t:CDS:1</fullName>
    </submittedName>
</protein>
<keyword evidence="2" id="KW-1185">Reference proteome</keyword>
<dbReference type="AlphaFoldDB" id="A0A9W4X9D2"/>
<reference evidence="1" key="1">
    <citation type="submission" date="2022-08" db="EMBL/GenBank/DDBJ databases">
        <authorList>
            <person name="Kallberg Y."/>
            <person name="Tangrot J."/>
            <person name="Rosling A."/>
        </authorList>
    </citation>
    <scope>NUCLEOTIDE SEQUENCE</scope>
    <source>
        <strain evidence="1">Wild A</strain>
    </source>
</reference>
<gene>
    <name evidence="1" type="ORF">FWILDA_LOCUS17242</name>
</gene>
<feature type="non-terminal residue" evidence="1">
    <location>
        <position position="1"/>
    </location>
</feature>
<dbReference type="EMBL" id="CAMKVN010013011">
    <property type="protein sequence ID" value="CAI2195770.1"/>
    <property type="molecule type" value="Genomic_DNA"/>
</dbReference>
<proteinExistence type="predicted"/>
<evidence type="ECO:0000313" key="1">
    <source>
        <dbReference type="EMBL" id="CAI2195770.1"/>
    </source>
</evidence>
<evidence type="ECO:0000313" key="2">
    <source>
        <dbReference type="Proteomes" id="UP001153678"/>
    </source>
</evidence>
<feature type="non-terminal residue" evidence="1">
    <location>
        <position position="50"/>
    </location>
</feature>
<comment type="caution">
    <text evidence="1">The sequence shown here is derived from an EMBL/GenBank/DDBJ whole genome shotgun (WGS) entry which is preliminary data.</text>
</comment>
<dbReference type="Proteomes" id="UP001153678">
    <property type="component" value="Unassembled WGS sequence"/>
</dbReference>
<name>A0A9W4X9D2_9GLOM</name>